<dbReference type="InterPro" id="IPR029055">
    <property type="entry name" value="Ntn_hydrolases_N"/>
</dbReference>
<evidence type="ECO:0000313" key="1">
    <source>
        <dbReference type="EMBL" id="PDY38447.1"/>
    </source>
</evidence>
<protein>
    <submittedName>
        <fullName evidence="1">Fur family transcriptional regulator</fullName>
    </submittedName>
</protein>
<sequence>MTVIIGGNFGDYVQISADRRRSTFIGDNFSESTEEWANKIIQLSSHIVLAALGDVDATKEGKKRLVQVFQDNPSITLKELVIVSESIFRDELKNRKIKYAEDLHKKKSFICRVFSKKKPLEEIRVNAAYLIGGFDLDKNEPFLYLFGNDKNYEVEEFKTSKFIPLGECMDEIRNRLEERLYIGTPFGMCMREFETEIKFAASKKQSVNENVYHCTITKKGITFRETPPKPAK</sequence>
<dbReference type="Gene3D" id="3.60.20.10">
    <property type="entry name" value="Glutamine Phosphoribosylpyrophosphate, subunit 1, domain 1"/>
    <property type="match status" value="1"/>
</dbReference>
<accession>A0A2A7BNG3</accession>
<evidence type="ECO:0000313" key="2">
    <source>
        <dbReference type="Proteomes" id="UP000220111"/>
    </source>
</evidence>
<dbReference type="Proteomes" id="UP000220111">
    <property type="component" value="Unassembled WGS sequence"/>
</dbReference>
<proteinExistence type="predicted"/>
<organism evidence="1 2">
    <name type="scientific">Bacillus wiedmannii</name>
    <dbReference type="NCBI Taxonomy" id="1890302"/>
    <lineage>
        <taxon>Bacteria</taxon>
        <taxon>Bacillati</taxon>
        <taxon>Bacillota</taxon>
        <taxon>Bacilli</taxon>
        <taxon>Bacillales</taxon>
        <taxon>Bacillaceae</taxon>
        <taxon>Bacillus</taxon>
        <taxon>Bacillus cereus group</taxon>
    </lineage>
</organism>
<reference evidence="1 2" key="1">
    <citation type="submission" date="2017-09" db="EMBL/GenBank/DDBJ databases">
        <title>Large-scale bioinformatics analysis of Bacillus genomes uncovers conserved roles of natural products in bacterial physiology.</title>
        <authorList>
            <consortium name="Agbiome Team Llc"/>
            <person name="Bleich R.M."/>
            <person name="Grubbs K.J."/>
            <person name="Santa Maria K.C."/>
            <person name="Allen S.E."/>
            <person name="Farag S."/>
            <person name="Shank E.A."/>
            <person name="Bowers A."/>
        </authorList>
    </citation>
    <scope>NUCLEOTIDE SEQUENCE [LARGE SCALE GENOMIC DNA]</scope>
    <source>
        <strain evidence="1 2">AFS098222</strain>
    </source>
</reference>
<gene>
    <name evidence="1" type="ORF">COO17_21185</name>
</gene>
<name>A0A2A7BNG3_9BACI</name>
<dbReference type="AlphaFoldDB" id="A0A2A7BNG3"/>
<dbReference type="EMBL" id="NVPQ01000067">
    <property type="protein sequence ID" value="PDY38447.1"/>
    <property type="molecule type" value="Genomic_DNA"/>
</dbReference>
<comment type="caution">
    <text evidence="1">The sequence shown here is derived from an EMBL/GenBank/DDBJ whole genome shotgun (WGS) entry which is preliminary data.</text>
</comment>
<dbReference type="RefSeq" id="WP_097815806.1">
    <property type="nucleotide sequence ID" value="NZ_NVPQ01000067.1"/>
</dbReference>
<dbReference type="SUPFAM" id="SSF56235">
    <property type="entry name" value="N-terminal nucleophile aminohydrolases (Ntn hydrolases)"/>
    <property type="match status" value="1"/>
</dbReference>